<keyword evidence="4" id="KW-0931">ER-Golgi transport</keyword>
<protein>
    <recommendedName>
        <fullName evidence="4">Coatomer subunit zeta</fullName>
    </recommendedName>
</protein>
<comment type="function">
    <text evidence="4">The zeta subunit may be involved in regulating the coat assembly and, hence, the rate of biosynthetic protein transport due to its association-dissociation properties with the coatomer complex.</text>
</comment>
<reference evidence="6" key="2">
    <citation type="submission" date="2025-08" db="UniProtKB">
        <authorList>
            <consortium name="Ensembl"/>
        </authorList>
    </citation>
    <scope>IDENTIFICATION</scope>
</reference>
<dbReference type="AlphaFoldDB" id="A0A8C0Z2S7"/>
<keyword evidence="3 4" id="KW-0472">Membrane</keyword>
<dbReference type="InterPro" id="IPR039652">
    <property type="entry name" value="Coatomer_zeta"/>
</dbReference>
<dbReference type="Pfam" id="PF01217">
    <property type="entry name" value="Clat_adaptor_s"/>
    <property type="match status" value="1"/>
</dbReference>
<comment type="subcellular location">
    <subcellularLocation>
        <location evidence="4">Cytoplasm</location>
    </subcellularLocation>
    <subcellularLocation>
        <location evidence="1 4">Golgi apparatus membrane</location>
        <topology evidence="1 4">Peripheral membrane protein</topology>
        <orientation evidence="1 4">Cytoplasmic side</orientation>
    </subcellularLocation>
    <subcellularLocation>
        <location evidence="4">Cytoplasmic vesicle</location>
        <location evidence="4">COPI-coated vesicle membrane</location>
        <topology evidence="4">Peripheral membrane protein</topology>
        <orientation evidence="4">Cytoplasmic side</orientation>
    </subcellularLocation>
</comment>
<evidence type="ECO:0000313" key="7">
    <source>
        <dbReference type="Proteomes" id="UP000694542"/>
    </source>
</evidence>
<reference evidence="6" key="1">
    <citation type="submission" date="2018-10" db="EMBL/GenBank/DDBJ databases">
        <title>De novo assembly of a Great Dane genome.</title>
        <authorList>
            <person name="Kidd J.M."/>
            <person name="Pendleton A.L."/>
            <person name="Shen F."/>
            <person name="Emery S."/>
        </authorList>
    </citation>
    <scope>NUCLEOTIDE SEQUENCE [LARGE SCALE GENOMIC DNA]</scope>
    <source>
        <strain evidence="6">Great Dane</strain>
    </source>
</reference>
<organism evidence="6 7">
    <name type="scientific">Canis lupus familiaris</name>
    <name type="common">Dog</name>
    <name type="synonym">Canis familiaris</name>
    <dbReference type="NCBI Taxonomy" id="9615"/>
    <lineage>
        <taxon>Eukaryota</taxon>
        <taxon>Metazoa</taxon>
        <taxon>Chordata</taxon>
        <taxon>Craniata</taxon>
        <taxon>Vertebrata</taxon>
        <taxon>Euteleostomi</taxon>
        <taxon>Mammalia</taxon>
        <taxon>Eutheria</taxon>
        <taxon>Laurasiatheria</taxon>
        <taxon>Carnivora</taxon>
        <taxon>Caniformia</taxon>
        <taxon>Canidae</taxon>
        <taxon>Canis</taxon>
    </lineage>
</organism>
<keyword evidence="4" id="KW-0333">Golgi apparatus</keyword>
<name>A0A8C0Z2S7_CANLF</name>
<dbReference type="GO" id="GO:0006890">
    <property type="term" value="P:retrograde vesicle-mediated transport, Golgi to endoplasmic reticulum"/>
    <property type="evidence" value="ECO:0007669"/>
    <property type="project" value="UniProtKB-UniRule"/>
</dbReference>
<proteinExistence type="inferred from homology"/>
<evidence type="ECO:0000313" key="6">
    <source>
        <dbReference type="Ensembl" id="ENSCAFP00040032355.1"/>
    </source>
</evidence>
<evidence type="ECO:0000256" key="3">
    <source>
        <dbReference type="ARBA" id="ARBA00023136"/>
    </source>
</evidence>
<dbReference type="GO" id="GO:0015031">
    <property type="term" value="P:protein transport"/>
    <property type="evidence" value="ECO:0007669"/>
    <property type="project" value="UniProtKB-KW"/>
</dbReference>
<evidence type="ECO:0000256" key="2">
    <source>
        <dbReference type="ARBA" id="ARBA00006972"/>
    </source>
</evidence>
<comment type="subunit">
    <text evidence="4">Oligomeric complex that consists of at least the alpha, beta, beta', gamma, delta, epsilon and zeta subunits.</text>
</comment>
<dbReference type="PANTHER" id="PTHR11043:SF2">
    <property type="entry name" value="COATOMER SUBUNIT ZETA-1"/>
    <property type="match status" value="1"/>
</dbReference>
<sequence>MFISLQEPSLYTVKAILILDNDGDRLFYYDDTYPSVKEQKAFEKNIFNKTHRTDSRSFSFRCSLCWGNHSGQGVAAGLQRKDKMTASFFSFFLLPSYNKLFRM</sequence>
<comment type="similarity">
    <text evidence="2 4">Belongs to the adaptor complexes small subunit family.</text>
</comment>
<keyword evidence="4" id="KW-0813">Transport</keyword>
<evidence type="ECO:0000259" key="5">
    <source>
        <dbReference type="Pfam" id="PF01217"/>
    </source>
</evidence>
<dbReference type="Ensembl" id="ENSCAFT00040037140.1">
    <property type="protein sequence ID" value="ENSCAFP00040032355.1"/>
    <property type="gene ID" value="ENSCAFG00040020096.1"/>
</dbReference>
<keyword evidence="4" id="KW-0963">Cytoplasm</keyword>
<dbReference type="GO" id="GO:0030126">
    <property type="term" value="C:COPI vesicle coat"/>
    <property type="evidence" value="ECO:0007669"/>
    <property type="project" value="UniProtKB-UniRule"/>
</dbReference>
<feature type="domain" description="AP complex mu/sigma subunit" evidence="5">
    <location>
        <begin position="12"/>
        <end position="55"/>
    </location>
</feature>
<dbReference type="Proteomes" id="UP000694542">
    <property type="component" value="Chromosome 27"/>
</dbReference>
<keyword evidence="4" id="KW-0968">Cytoplasmic vesicle</keyword>
<dbReference type="PANTHER" id="PTHR11043">
    <property type="entry name" value="ZETA-COAT PROTEIN"/>
    <property type="match status" value="1"/>
</dbReference>
<accession>A0A8C0Z2S7</accession>
<dbReference type="Gene3D" id="3.30.450.60">
    <property type="match status" value="1"/>
</dbReference>
<evidence type="ECO:0000256" key="4">
    <source>
        <dbReference type="RuleBase" id="RU366053"/>
    </source>
</evidence>
<dbReference type="InterPro" id="IPR022775">
    <property type="entry name" value="AP_mu_sigma_su"/>
</dbReference>
<evidence type="ECO:0000256" key="1">
    <source>
        <dbReference type="ARBA" id="ARBA00004255"/>
    </source>
</evidence>
<dbReference type="GO" id="GO:0000139">
    <property type="term" value="C:Golgi membrane"/>
    <property type="evidence" value="ECO:0007669"/>
    <property type="project" value="UniProtKB-SubCell"/>
</dbReference>
<keyword evidence="4" id="KW-0653">Protein transport</keyword>